<feature type="non-terminal residue" evidence="1">
    <location>
        <position position="1"/>
    </location>
</feature>
<organism evidence="1 2">
    <name type="scientific">Leptospira interrogans serovar Icterohaemorrhagiae str. Verdun HP</name>
    <dbReference type="NCBI Taxonomy" id="1049910"/>
    <lineage>
        <taxon>Bacteria</taxon>
        <taxon>Pseudomonadati</taxon>
        <taxon>Spirochaetota</taxon>
        <taxon>Spirochaetia</taxon>
        <taxon>Leptospirales</taxon>
        <taxon>Leptospiraceae</taxon>
        <taxon>Leptospira</taxon>
    </lineage>
</organism>
<accession>M6RAR0</accession>
<evidence type="ECO:0000313" key="1">
    <source>
        <dbReference type="EMBL" id="EMO05242.1"/>
    </source>
</evidence>
<proteinExistence type="predicted"/>
<evidence type="ECO:0000313" key="2">
    <source>
        <dbReference type="Proteomes" id="UP000012092"/>
    </source>
</evidence>
<reference evidence="1 2" key="1">
    <citation type="submission" date="2013-01" db="EMBL/GenBank/DDBJ databases">
        <authorList>
            <person name="Harkins D.M."/>
            <person name="Durkin A.S."/>
            <person name="Brinkac L.M."/>
            <person name="Haft D.H."/>
            <person name="Selengut J.D."/>
            <person name="Sanka R."/>
            <person name="DePew J."/>
            <person name="Purushe J."/>
            <person name="Picardeau M."/>
            <person name="Werts C."/>
            <person name="Goarant C."/>
            <person name="Vinetz J.M."/>
            <person name="Sutton G.G."/>
            <person name="Nierman W.C."/>
            <person name="Fouts D.E."/>
        </authorList>
    </citation>
    <scope>NUCLEOTIDE SEQUENCE [LARGE SCALE GENOMIC DNA]</scope>
    <source>
        <strain evidence="1 2">Verdun HP</strain>
    </source>
</reference>
<name>M6RAR0_LEPIR</name>
<dbReference type="EMBL" id="AHNZ02000486">
    <property type="protein sequence ID" value="EMO05242.1"/>
    <property type="molecule type" value="Genomic_DNA"/>
</dbReference>
<sequence>VWYNKCESDYYAAIRREAALSSRNSAKRFPMGRVRKLSKTLSYGSR</sequence>
<dbReference type="AlphaFoldDB" id="M6RAR0"/>
<protein>
    <submittedName>
        <fullName evidence="1">Uncharacterized protein</fullName>
    </submittedName>
</protein>
<gene>
    <name evidence="1" type="ORF">LEP1GSC116_3030</name>
</gene>
<dbReference type="Proteomes" id="UP000012092">
    <property type="component" value="Unassembled WGS sequence"/>
</dbReference>
<comment type="caution">
    <text evidence="1">The sequence shown here is derived from an EMBL/GenBank/DDBJ whole genome shotgun (WGS) entry which is preliminary data.</text>
</comment>